<dbReference type="PROSITE" id="PS00957">
    <property type="entry name" value="NAD_G3PDH"/>
    <property type="match status" value="1"/>
</dbReference>
<feature type="binding site" evidence="13">
    <location>
        <position position="277"/>
    </location>
    <ligand>
        <name>NADPH</name>
        <dbReference type="ChEBI" id="CHEBI:57783"/>
    </ligand>
</feature>
<dbReference type="FunFam" id="1.10.1040.10:FF:000001">
    <property type="entry name" value="Glycerol-3-phosphate dehydrogenase [NAD(P)+]"/>
    <property type="match status" value="1"/>
</dbReference>
<evidence type="ECO:0000256" key="12">
    <source>
        <dbReference type="ARBA" id="ARBA00080511"/>
    </source>
</evidence>
<feature type="binding site" evidence="13">
    <location>
        <position position="279"/>
    </location>
    <ligand>
        <name>NADPH</name>
        <dbReference type="ChEBI" id="CHEBI:57783"/>
    </ligand>
</feature>
<evidence type="ECO:0000256" key="10">
    <source>
        <dbReference type="ARBA" id="ARBA00066687"/>
    </source>
</evidence>
<dbReference type="InterPro" id="IPR036291">
    <property type="entry name" value="NAD(P)-bd_dom_sf"/>
</dbReference>
<keyword evidence="5 13" id="KW-0520">NAD</keyword>
<dbReference type="OrthoDB" id="9812273at2"/>
<dbReference type="GO" id="GO:0051287">
    <property type="term" value="F:NAD binding"/>
    <property type="evidence" value="ECO:0007669"/>
    <property type="project" value="InterPro"/>
</dbReference>
<feature type="binding site" evidence="13">
    <location>
        <position position="242"/>
    </location>
    <ligand>
        <name>sn-glycerol 3-phosphate</name>
        <dbReference type="ChEBI" id="CHEBI:57597"/>
    </ligand>
</feature>
<keyword evidence="2 13" id="KW-0444">Lipid biosynthesis</keyword>
<accession>A0A0J1C6H9</accession>
<dbReference type="Pfam" id="PF01210">
    <property type="entry name" value="NAD_Gly3P_dh_N"/>
    <property type="match status" value="1"/>
</dbReference>
<dbReference type="InterPro" id="IPR008927">
    <property type="entry name" value="6-PGluconate_DH-like_C_sf"/>
</dbReference>
<evidence type="ECO:0000259" key="19">
    <source>
        <dbReference type="Pfam" id="PF07479"/>
    </source>
</evidence>
<evidence type="ECO:0000256" key="3">
    <source>
        <dbReference type="ARBA" id="ARBA00022857"/>
    </source>
</evidence>
<dbReference type="FunFam" id="3.40.50.720:FF:000019">
    <property type="entry name" value="Glycerol-3-phosphate dehydrogenase [NAD(P)+]"/>
    <property type="match status" value="1"/>
</dbReference>
<dbReference type="Gene3D" id="3.40.50.720">
    <property type="entry name" value="NAD(P)-binding Rossmann-like Domain"/>
    <property type="match status" value="1"/>
</dbReference>
<organism evidence="20 21">
    <name type="scientific">Neisseria arctica</name>
    <dbReference type="NCBI Taxonomy" id="1470200"/>
    <lineage>
        <taxon>Bacteria</taxon>
        <taxon>Pseudomonadati</taxon>
        <taxon>Pseudomonadota</taxon>
        <taxon>Betaproteobacteria</taxon>
        <taxon>Neisseriales</taxon>
        <taxon>Neisseriaceae</taxon>
        <taxon>Neisseria</taxon>
    </lineage>
</organism>
<dbReference type="RefSeq" id="WP_047760050.1">
    <property type="nucleotide sequence ID" value="NZ_CP091510.1"/>
</dbReference>
<feature type="binding site" evidence="13">
    <location>
        <position position="134"/>
    </location>
    <ligand>
        <name>sn-glycerol 3-phosphate</name>
        <dbReference type="ChEBI" id="CHEBI:57597"/>
    </ligand>
</feature>
<comment type="subcellular location">
    <subcellularLocation>
        <location evidence="13">Cytoplasm</location>
    </subcellularLocation>
</comment>
<keyword evidence="6 13" id="KW-0443">Lipid metabolism</keyword>
<dbReference type="EC" id="1.1.1.94" evidence="10 13"/>
<dbReference type="NCBIfam" id="NF000942">
    <property type="entry name" value="PRK00094.1-4"/>
    <property type="match status" value="1"/>
</dbReference>
<evidence type="ECO:0000313" key="21">
    <source>
        <dbReference type="Proteomes" id="UP000036027"/>
    </source>
</evidence>
<evidence type="ECO:0000256" key="16">
    <source>
        <dbReference type="PIRSR" id="PIRSR000114-3"/>
    </source>
</evidence>
<feature type="domain" description="Glycerol-3-phosphate dehydrogenase NAD-dependent C-terminal" evidence="19">
    <location>
        <begin position="178"/>
        <end position="319"/>
    </location>
</feature>
<feature type="binding site" evidence="13">
    <location>
        <position position="138"/>
    </location>
    <ligand>
        <name>NADPH</name>
        <dbReference type="ChEBI" id="CHEBI:57783"/>
    </ligand>
</feature>
<dbReference type="GO" id="GO:0141152">
    <property type="term" value="F:glycerol-3-phosphate dehydrogenase (NAD+) activity"/>
    <property type="evidence" value="ECO:0007669"/>
    <property type="project" value="RHEA"/>
</dbReference>
<keyword evidence="13" id="KW-0963">Cytoplasm</keyword>
<evidence type="ECO:0000256" key="1">
    <source>
        <dbReference type="ARBA" id="ARBA00011009"/>
    </source>
</evidence>
<feature type="binding site" evidence="13">
    <location>
        <position position="48"/>
    </location>
    <ligand>
        <name>NADPH</name>
        <dbReference type="ChEBI" id="CHEBI:57783"/>
    </ligand>
</feature>
<feature type="binding site" evidence="13">
    <location>
        <position position="189"/>
    </location>
    <ligand>
        <name>sn-glycerol 3-phosphate</name>
        <dbReference type="ChEBI" id="CHEBI:57597"/>
    </ligand>
</feature>
<dbReference type="STRING" id="1470200.PL75_00290"/>
<evidence type="ECO:0000259" key="18">
    <source>
        <dbReference type="Pfam" id="PF01210"/>
    </source>
</evidence>
<dbReference type="GO" id="GO:0141153">
    <property type="term" value="F:glycerol-3-phosphate dehydrogenase (NADP+) activity"/>
    <property type="evidence" value="ECO:0007669"/>
    <property type="project" value="RHEA"/>
</dbReference>
<dbReference type="GO" id="GO:0006650">
    <property type="term" value="P:glycerophospholipid metabolic process"/>
    <property type="evidence" value="ECO:0007669"/>
    <property type="project" value="UniProtKB-UniRule"/>
</dbReference>
<evidence type="ECO:0000256" key="4">
    <source>
        <dbReference type="ARBA" id="ARBA00023002"/>
    </source>
</evidence>
<dbReference type="PRINTS" id="PR00077">
    <property type="entry name" value="GPDHDRGNASE"/>
</dbReference>
<dbReference type="InterPro" id="IPR006168">
    <property type="entry name" value="G3P_DH_NAD-dep"/>
</dbReference>
<keyword evidence="8 13" id="KW-1208">Phospholipid metabolism</keyword>
<dbReference type="GO" id="GO:0005829">
    <property type="term" value="C:cytosol"/>
    <property type="evidence" value="ECO:0007669"/>
    <property type="project" value="TreeGrafter"/>
</dbReference>
<comment type="function">
    <text evidence="13">Catalyzes the reduction of the glycolytic intermediate dihydroxyacetone phosphate (DHAP) to sn-glycerol 3-phosphate (G3P), the key precursor for phospholipid synthesis.</text>
</comment>
<feature type="binding site" evidence="16">
    <location>
        <begin position="7"/>
        <end position="12"/>
    </location>
    <ligand>
        <name>NAD(+)</name>
        <dbReference type="ChEBI" id="CHEBI:57540"/>
    </ligand>
</feature>
<proteinExistence type="inferred from homology"/>
<feature type="domain" description="Glycerol-3-phosphate dehydrogenase NAD-dependent N-terminal" evidence="18">
    <location>
        <begin position="2"/>
        <end position="156"/>
    </location>
</feature>
<dbReference type="PATRIC" id="fig|1470200.3.peg.65"/>
<gene>
    <name evidence="13" type="primary">gpsA</name>
    <name evidence="20" type="ORF">PL75_00290</name>
</gene>
<evidence type="ECO:0000256" key="14">
    <source>
        <dbReference type="PIRSR" id="PIRSR000114-1"/>
    </source>
</evidence>
<dbReference type="InterPro" id="IPR011128">
    <property type="entry name" value="G3P_DH_NAD-dep_N"/>
</dbReference>
<comment type="similarity">
    <text evidence="1 13 17">Belongs to the NAD-dependent glycerol-3-phosphate dehydrogenase family.</text>
</comment>
<feature type="binding site" evidence="13">
    <location>
        <position position="105"/>
    </location>
    <ligand>
        <name>sn-glycerol 3-phosphate</name>
        <dbReference type="ChEBI" id="CHEBI:57597"/>
    </ligand>
</feature>
<feature type="binding site" evidence="13">
    <location>
        <position position="253"/>
    </location>
    <ligand>
        <name>sn-glycerol 3-phosphate</name>
        <dbReference type="ChEBI" id="CHEBI:57597"/>
    </ligand>
</feature>
<evidence type="ECO:0000256" key="15">
    <source>
        <dbReference type="PIRSR" id="PIRSR000114-2"/>
    </source>
</evidence>
<dbReference type="GO" id="GO:0046168">
    <property type="term" value="P:glycerol-3-phosphate catabolic process"/>
    <property type="evidence" value="ECO:0007669"/>
    <property type="project" value="InterPro"/>
</dbReference>
<dbReference type="AlphaFoldDB" id="A0A0J1C6H9"/>
<evidence type="ECO:0000256" key="6">
    <source>
        <dbReference type="ARBA" id="ARBA00023098"/>
    </source>
</evidence>
<dbReference type="GO" id="GO:0005975">
    <property type="term" value="P:carbohydrate metabolic process"/>
    <property type="evidence" value="ECO:0007669"/>
    <property type="project" value="InterPro"/>
</dbReference>
<dbReference type="GO" id="GO:0046167">
    <property type="term" value="P:glycerol-3-phosphate biosynthetic process"/>
    <property type="evidence" value="ECO:0007669"/>
    <property type="project" value="UniProtKB-UniRule"/>
</dbReference>
<keyword evidence="4 13" id="KW-0560">Oxidoreductase</keyword>
<name>A0A0J1C6H9_9NEIS</name>
<feature type="binding site" evidence="15">
    <location>
        <begin position="253"/>
        <end position="254"/>
    </location>
    <ligand>
        <name>substrate</name>
    </ligand>
</feature>
<evidence type="ECO:0000256" key="17">
    <source>
        <dbReference type="RuleBase" id="RU000437"/>
    </source>
</evidence>
<feature type="binding site" evidence="13">
    <location>
        <position position="136"/>
    </location>
    <ligand>
        <name>sn-glycerol 3-phosphate</name>
        <dbReference type="ChEBI" id="CHEBI:57597"/>
    </ligand>
</feature>
<feature type="binding site" evidence="13">
    <location>
        <position position="253"/>
    </location>
    <ligand>
        <name>NADPH</name>
        <dbReference type="ChEBI" id="CHEBI:57783"/>
    </ligand>
</feature>
<comment type="catalytic activity">
    <reaction evidence="9">
        <text>sn-glycerol 3-phosphate + NADP(+) = dihydroxyacetone phosphate + NADPH + H(+)</text>
        <dbReference type="Rhea" id="RHEA:11096"/>
        <dbReference type="ChEBI" id="CHEBI:15378"/>
        <dbReference type="ChEBI" id="CHEBI:57597"/>
        <dbReference type="ChEBI" id="CHEBI:57642"/>
        <dbReference type="ChEBI" id="CHEBI:57783"/>
        <dbReference type="ChEBI" id="CHEBI:58349"/>
        <dbReference type="EC" id="1.1.1.94"/>
    </reaction>
    <physiologicalReaction direction="right-to-left" evidence="9">
        <dbReference type="Rhea" id="RHEA:11098"/>
    </physiologicalReaction>
</comment>
<dbReference type="EMBL" id="JTDO01000001">
    <property type="protein sequence ID" value="KLT73953.1"/>
    <property type="molecule type" value="Genomic_DNA"/>
</dbReference>
<dbReference type="SUPFAM" id="SSF48179">
    <property type="entry name" value="6-phosphogluconate dehydrogenase C-terminal domain-like"/>
    <property type="match status" value="1"/>
</dbReference>
<keyword evidence="7 13" id="KW-0594">Phospholipid biosynthesis</keyword>
<dbReference type="InterPro" id="IPR013328">
    <property type="entry name" value="6PGD_dom2"/>
</dbReference>
<feature type="binding site" evidence="13">
    <location>
        <position position="254"/>
    </location>
    <ligand>
        <name>sn-glycerol 3-phosphate</name>
        <dbReference type="ChEBI" id="CHEBI:57597"/>
    </ligand>
</feature>
<evidence type="ECO:0000256" key="9">
    <source>
        <dbReference type="ARBA" id="ARBA00052716"/>
    </source>
</evidence>
<dbReference type="HAMAP" id="MF_00394">
    <property type="entry name" value="NAD_Glyc3P_dehydrog"/>
    <property type="match status" value="1"/>
</dbReference>
<evidence type="ECO:0000256" key="7">
    <source>
        <dbReference type="ARBA" id="ARBA00023209"/>
    </source>
</evidence>
<feature type="binding site" evidence="16">
    <location>
        <position position="253"/>
    </location>
    <ligand>
        <name>NAD(+)</name>
        <dbReference type="ChEBI" id="CHEBI:57540"/>
    </ligand>
</feature>
<feature type="binding site" evidence="15">
    <location>
        <position position="105"/>
    </location>
    <ligand>
        <name>substrate</name>
    </ligand>
</feature>
<keyword evidence="21" id="KW-1185">Reference proteome</keyword>
<evidence type="ECO:0000256" key="11">
    <source>
        <dbReference type="ARBA" id="ARBA00069372"/>
    </source>
</evidence>
<dbReference type="PANTHER" id="PTHR11728">
    <property type="entry name" value="GLYCEROL-3-PHOSPHATE DEHYDROGENASE"/>
    <property type="match status" value="1"/>
</dbReference>
<dbReference type="NCBIfam" id="NF000940">
    <property type="entry name" value="PRK00094.1-2"/>
    <property type="match status" value="1"/>
</dbReference>
<feature type="binding site" evidence="13">
    <location>
        <position position="31"/>
    </location>
    <ligand>
        <name>NADPH</name>
        <dbReference type="ChEBI" id="CHEBI:57783"/>
    </ligand>
</feature>
<dbReference type="PANTHER" id="PTHR11728:SF1">
    <property type="entry name" value="GLYCEROL-3-PHOSPHATE DEHYDROGENASE [NAD(+)] 2, CHLOROPLASTIC"/>
    <property type="match status" value="1"/>
</dbReference>
<comment type="catalytic activity">
    <reaction evidence="13">
        <text>sn-glycerol 3-phosphate + NAD(+) = dihydroxyacetone phosphate + NADH + H(+)</text>
        <dbReference type="Rhea" id="RHEA:11092"/>
        <dbReference type="ChEBI" id="CHEBI:15378"/>
        <dbReference type="ChEBI" id="CHEBI:57540"/>
        <dbReference type="ChEBI" id="CHEBI:57597"/>
        <dbReference type="ChEBI" id="CHEBI:57642"/>
        <dbReference type="ChEBI" id="CHEBI:57945"/>
        <dbReference type="EC" id="1.1.1.94"/>
    </reaction>
</comment>
<dbReference type="InterPro" id="IPR006109">
    <property type="entry name" value="G3P_DH_NAD-dep_C"/>
</dbReference>
<feature type="binding site" evidence="16">
    <location>
        <position position="138"/>
    </location>
    <ligand>
        <name>NAD(+)</name>
        <dbReference type="ChEBI" id="CHEBI:57540"/>
    </ligand>
</feature>
<dbReference type="Pfam" id="PF07479">
    <property type="entry name" value="NAD_Gly3P_dh_C"/>
    <property type="match status" value="1"/>
</dbReference>
<comment type="caution">
    <text evidence="20">The sequence shown here is derived from an EMBL/GenBank/DDBJ whole genome shotgun (WGS) entry which is preliminary data.</text>
</comment>
<dbReference type="GO" id="GO:0008654">
    <property type="term" value="P:phospholipid biosynthetic process"/>
    <property type="evidence" value="ECO:0007669"/>
    <property type="project" value="UniProtKB-KW"/>
</dbReference>
<protein>
    <recommendedName>
        <fullName evidence="11 13">Glycerol-3-phosphate dehydrogenase [NAD(P)+]</fullName>
        <ecNumber evidence="10 13">1.1.1.94</ecNumber>
    </recommendedName>
    <alternativeName>
        <fullName evidence="13">NAD(P)(+)-dependent glycerol-3-phosphate dehydrogenase</fullName>
    </alternativeName>
    <alternativeName>
        <fullName evidence="12 13">NAD(P)H-dependent dihydroxyacetone-phosphate reductase</fullName>
    </alternativeName>
</protein>
<keyword evidence="13" id="KW-0547">Nucleotide-binding</keyword>
<comment type="pathway">
    <text evidence="13">Membrane lipid metabolism; glycerophospholipid metabolism.</text>
</comment>
<feature type="binding site" evidence="13">
    <location>
        <position position="105"/>
    </location>
    <ligand>
        <name>NADPH</name>
        <dbReference type="ChEBI" id="CHEBI:57783"/>
    </ligand>
</feature>
<evidence type="ECO:0000256" key="8">
    <source>
        <dbReference type="ARBA" id="ARBA00023264"/>
    </source>
</evidence>
<evidence type="ECO:0000256" key="2">
    <source>
        <dbReference type="ARBA" id="ARBA00022516"/>
    </source>
</evidence>
<dbReference type="Proteomes" id="UP000036027">
    <property type="component" value="Unassembled WGS sequence"/>
</dbReference>
<evidence type="ECO:0000256" key="5">
    <source>
        <dbReference type="ARBA" id="ARBA00023027"/>
    </source>
</evidence>
<evidence type="ECO:0000256" key="13">
    <source>
        <dbReference type="HAMAP-Rule" id="MF_00394"/>
    </source>
</evidence>
<keyword evidence="3 13" id="KW-0521">NADP</keyword>
<reference evidence="20 21" key="1">
    <citation type="submission" date="2014-11" db="EMBL/GenBank/DDBJ databases">
        <title>Genome of a novel goose pathogen.</title>
        <authorList>
            <person name="Hansen C.M."/>
            <person name="Hueffer K."/>
            <person name="Choi S.C."/>
        </authorList>
    </citation>
    <scope>NUCLEOTIDE SEQUENCE [LARGE SCALE GENOMIC DNA]</scope>
    <source>
        <strain evidence="20 21">KH1503</strain>
    </source>
</reference>
<comment type="caution">
    <text evidence="13">Lacks conserved residue(s) required for the propagation of feature annotation.</text>
</comment>
<sequence>MKITVIGAGAWGTALAIHFSKQGHEVSMWARNEAHMRALQQDSENKRYLPGFELPEALKACTSLSEALSGSELALIVTSVAGLRDSAKLLSDNGYSHLPVLAACKGFEQDTGLLTFQVLKEVLPGNDKVGVLSGPSFAQELAKQLPCAVVLASENKPWIESVVQQLNSGVMRLYGSEDVIGVSVGGAVKNVMAIATGLSDGLEYGLNARAALVTRGLAEITRLAVAMGAQPKTMMGLAGMGDLILTCTGALSRNRRVGLGLASGKELHQVLVEIGHVSEGVSTIEEVFNTACKYQIDMPITHTLLQLIRKELTAEQVVERLMEREARFE</sequence>
<feature type="binding site" evidence="13">
    <location>
        <position position="252"/>
    </location>
    <ligand>
        <name>sn-glycerol 3-phosphate</name>
        <dbReference type="ChEBI" id="CHEBI:57597"/>
    </ligand>
</feature>
<dbReference type="UniPathway" id="UPA00940"/>
<dbReference type="PIRSF" id="PIRSF000114">
    <property type="entry name" value="Glycerol-3-P_dh"/>
    <property type="match status" value="1"/>
</dbReference>
<feature type="active site" description="Proton acceptor" evidence="13 14">
    <location>
        <position position="189"/>
    </location>
</feature>
<feature type="binding site" evidence="13">
    <location>
        <position position="11"/>
    </location>
    <ligand>
        <name>NADPH</name>
        <dbReference type="ChEBI" id="CHEBI:57783"/>
    </ligand>
</feature>
<evidence type="ECO:0000313" key="20">
    <source>
        <dbReference type="EMBL" id="KLT73953.1"/>
    </source>
</evidence>
<dbReference type="Gene3D" id="1.10.1040.10">
    <property type="entry name" value="N-(1-d-carboxylethyl)-l-norvaline Dehydrogenase, domain 2"/>
    <property type="match status" value="1"/>
</dbReference>
<dbReference type="SUPFAM" id="SSF51735">
    <property type="entry name" value="NAD(P)-binding Rossmann-fold domains"/>
    <property type="match status" value="1"/>
</dbReference>